<dbReference type="RefSeq" id="WP_254422396.1">
    <property type="nucleotide sequence ID" value="NZ_CP019645.1"/>
</dbReference>
<dbReference type="CDD" id="cd00063">
    <property type="entry name" value="FN3"/>
    <property type="match status" value="2"/>
</dbReference>
<dbReference type="PROSITE" id="PS51257">
    <property type="entry name" value="PROKAR_LIPOPROTEIN"/>
    <property type="match status" value="1"/>
</dbReference>
<feature type="domain" description="Fibronectin type-III" evidence="2">
    <location>
        <begin position="325"/>
        <end position="417"/>
    </location>
</feature>
<proteinExistence type="predicted"/>
<evidence type="ECO:0000313" key="3">
    <source>
        <dbReference type="EMBL" id="AQQ58795.1"/>
    </source>
</evidence>
<dbReference type="PANTHER" id="PTHR46957">
    <property type="entry name" value="CYTOKINE RECEPTOR"/>
    <property type="match status" value="1"/>
</dbReference>
<dbReference type="SMART" id="SM00060">
    <property type="entry name" value="FN3"/>
    <property type="match status" value="3"/>
</dbReference>
<dbReference type="PANTHER" id="PTHR46957:SF3">
    <property type="entry name" value="CYTOKINE RECEPTOR"/>
    <property type="match status" value="1"/>
</dbReference>
<dbReference type="Gene3D" id="2.60.40.10">
    <property type="entry name" value="Immunoglobulins"/>
    <property type="match status" value="4"/>
</dbReference>
<accession>A0A1Q2LEF9</accession>
<dbReference type="PROSITE" id="PS50853">
    <property type="entry name" value="FN3"/>
    <property type="match status" value="3"/>
</dbReference>
<feature type="compositionally biased region" description="Polar residues" evidence="1">
    <location>
        <begin position="434"/>
        <end position="448"/>
    </location>
</feature>
<dbReference type="GO" id="GO:0016020">
    <property type="term" value="C:membrane"/>
    <property type="evidence" value="ECO:0007669"/>
    <property type="project" value="UniProtKB-SubCell"/>
</dbReference>
<dbReference type="Proteomes" id="UP000188298">
    <property type="component" value="Chromosome"/>
</dbReference>
<dbReference type="AlphaFoldDB" id="A0A1Q2LEF9"/>
<feature type="region of interest" description="Disordered" evidence="1">
    <location>
        <begin position="414"/>
        <end position="448"/>
    </location>
</feature>
<name>A0A1Q2LEF9_9HELI</name>
<dbReference type="Pfam" id="PF00041">
    <property type="entry name" value="fn3"/>
    <property type="match status" value="1"/>
</dbReference>
<dbReference type="EMBL" id="CP019645">
    <property type="protein sequence ID" value="AQQ58795.1"/>
    <property type="molecule type" value="Genomic_DNA"/>
</dbReference>
<dbReference type="InterPro" id="IPR003961">
    <property type="entry name" value="FN3_dom"/>
</dbReference>
<evidence type="ECO:0000313" key="4">
    <source>
        <dbReference type="Proteomes" id="UP000188298"/>
    </source>
</evidence>
<evidence type="ECO:0000259" key="2">
    <source>
        <dbReference type="PROSITE" id="PS50853"/>
    </source>
</evidence>
<organism evidence="3 4">
    <name type="scientific">Helicobacter bilis</name>
    <dbReference type="NCBI Taxonomy" id="37372"/>
    <lineage>
        <taxon>Bacteria</taxon>
        <taxon>Pseudomonadati</taxon>
        <taxon>Campylobacterota</taxon>
        <taxon>Epsilonproteobacteria</taxon>
        <taxon>Campylobacterales</taxon>
        <taxon>Helicobacteraceae</taxon>
        <taxon>Helicobacter</taxon>
    </lineage>
</organism>
<protein>
    <submittedName>
        <fullName evidence="3">Fibronectin</fullName>
    </submittedName>
</protein>
<reference evidence="3 4" key="1">
    <citation type="submission" date="2017-02" db="EMBL/GenBank/DDBJ databases">
        <title>Whole genome sequencing of Helicobacter bilis strain AAQJH.</title>
        <authorList>
            <person name="Conlan S."/>
            <person name="Thomas P.J."/>
            <person name="Mullikin J."/>
            <person name="Palmore T.N."/>
            <person name="Frank K.M."/>
            <person name="Segre J.A."/>
        </authorList>
    </citation>
    <scope>NUCLEOTIDE SEQUENCE [LARGE SCALE GENOMIC DNA]</scope>
    <source>
        <strain evidence="3 4">AAQJH</strain>
    </source>
</reference>
<dbReference type="InterPro" id="IPR036116">
    <property type="entry name" value="FN3_sf"/>
</dbReference>
<feature type="domain" description="Fibronectin type-III" evidence="2">
    <location>
        <begin position="41"/>
        <end position="137"/>
    </location>
</feature>
<dbReference type="InterPro" id="IPR050713">
    <property type="entry name" value="RTP_Phos/Ushers"/>
</dbReference>
<dbReference type="InterPro" id="IPR013783">
    <property type="entry name" value="Ig-like_fold"/>
</dbReference>
<feature type="domain" description="Fibronectin type-III" evidence="2">
    <location>
        <begin position="139"/>
        <end position="231"/>
    </location>
</feature>
<dbReference type="KEGG" id="hbl:XJ32_00330"/>
<evidence type="ECO:0000256" key="1">
    <source>
        <dbReference type="SAM" id="MobiDB-lite"/>
    </source>
</evidence>
<dbReference type="SUPFAM" id="SSF49265">
    <property type="entry name" value="Fibronectin type III"/>
    <property type="match status" value="3"/>
</dbReference>
<sequence>MIYVYRQCLIMLFLLLHVVVFSACSSSKIFSFIGIKDEIDPNLPVVKTFRALPDVTSVGFEWKTPEDTTNIDGYVIYRENKKKEFETIAVIKNAFSTHYYDDKLEPQTEYTYAIAAVGKDSKVSKKSTPLKVKTSFIDPVSFVYASQDYAQKIKIFWSPSPNPIVKNYIIEKQEKKGKFIAIGSTTNRMLVEFFDRNIENGAEHTYRVIAQSHDGTKSVPSQLVVGKTRALPPVVAGIKTTQNRLREIWLEWDKSDSKDVIGYNVYVSNTLNDNYRKIAFVTRESYTDKIDSHGAIRYYKVSAIDKYKLESNLQENGVGGQTLPPPLAPNLTKGAIENTSAIIAWEGASDNRSTSYIVYRSGSDGTNNKFNQEQNTSFTDRSIKEGVSYTYHVVGVDKYGIESTRSRQVTLQLAPQPAAPNIPVLQPAQPVSPEPQNANTAKQDSTKK</sequence>
<gene>
    <name evidence="3" type="ORF">XJ32_00330</name>
</gene>